<accession>A0ABT6DN06</accession>
<dbReference type="RefSeq" id="WP_277579739.1">
    <property type="nucleotide sequence ID" value="NZ_JANRMI010000007.1"/>
</dbReference>
<feature type="chain" id="PRO_5046508318" evidence="1">
    <location>
        <begin position="22"/>
        <end position="189"/>
    </location>
</feature>
<evidence type="ECO:0000256" key="1">
    <source>
        <dbReference type="SAM" id="SignalP"/>
    </source>
</evidence>
<dbReference type="Proteomes" id="UP001152321">
    <property type="component" value="Unassembled WGS sequence"/>
</dbReference>
<evidence type="ECO:0000313" key="2">
    <source>
        <dbReference type="EMBL" id="MDG0818264.1"/>
    </source>
</evidence>
<reference evidence="2" key="1">
    <citation type="submission" date="2022-08" db="EMBL/GenBank/DDBJ databases">
        <title>Novel Bdellovibrio Species Isolated from Svalbard: Designation Bdellovibrio svalbardensis.</title>
        <authorList>
            <person name="Mitchell R.J."/>
            <person name="Choi S.Y."/>
        </authorList>
    </citation>
    <scope>NUCLEOTIDE SEQUENCE</scope>
    <source>
        <strain evidence="2">PAP01</strain>
    </source>
</reference>
<dbReference type="EMBL" id="JANRMI010000007">
    <property type="protein sequence ID" value="MDG0818264.1"/>
    <property type="molecule type" value="Genomic_DNA"/>
</dbReference>
<gene>
    <name evidence="2" type="ORF">NWE73_17920</name>
</gene>
<name>A0ABT6DN06_9BACT</name>
<evidence type="ECO:0000313" key="3">
    <source>
        <dbReference type="Proteomes" id="UP001152321"/>
    </source>
</evidence>
<organism evidence="2 3">
    <name type="scientific">Bdellovibrio svalbardensis</name>
    <dbReference type="NCBI Taxonomy" id="2972972"/>
    <lineage>
        <taxon>Bacteria</taxon>
        <taxon>Pseudomonadati</taxon>
        <taxon>Bdellovibrionota</taxon>
        <taxon>Bdellovibrionia</taxon>
        <taxon>Bdellovibrionales</taxon>
        <taxon>Pseudobdellovibrionaceae</taxon>
        <taxon>Bdellovibrio</taxon>
    </lineage>
</organism>
<keyword evidence="1" id="KW-0732">Signal</keyword>
<sequence>MNKVIVSLMTALLVSPQLAMAKFEKAQFQCETSHYSEEGRFDAILTGTITRGASAYELNLNAAGSEVSCMRGSYQYDCEPVPETEFNITAKTLQFASCNIAGPEAFKNSELFQIDCYSLPKSLENRSSETANFKLNSTVNGPYTPHYELNLTHPHLKNESHPFFHFEAPSPEQYHEISTSCKITELIQE</sequence>
<keyword evidence="3" id="KW-1185">Reference proteome</keyword>
<feature type="signal peptide" evidence="1">
    <location>
        <begin position="1"/>
        <end position="21"/>
    </location>
</feature>
<proteinExistence type="predicted"/>
<comment type="caution">
    <text evidence="2">The sequence shown here is derived from an EMBL/GenBank/DDBJ whole genome shotgun (WGS) entry which is preliminary data.</text>
</comment>
<protein>
    <submittedName>
        <fullName evidence="2">Uncharacterized protein</fullName>
    </submittedName>
</protein>